<reference evidence="1 2" key="1">
    <citation type="submission" date="2011-02" db="EMBL/GenBank/DDBJ databases">
        <authorList>
            <person name="Muzny D."/>
            <person name="Qin X."/>
            <person name="Deng J."/>
            <person name="Jiang H."/>
            <person name="Liu Y."/>
            <person name="Qu J."/>
            <person name="Song X.-Z."/>
            <person name="Zhang L."/>
            <person name="Thornton R."/>
            <person name="Coyle M."/>
            <person name="Francisco L."/>
            <person name="Jackson L."/>
            <person name="Javaid M."/>
            <person name="Korchina V."/>
            <person name="Kovar C."/>
            <person name="Mata R."/>
            <person name="Mathew T."/>
            <person name="Ngo R."/>
            <person name="Nguyen L."/>
            <person name="Nguyen N."/>
            <person name="Okwuonu G."/>
            <person name="Ongeri F."/>
            <person name="Pham C."/>
            <person name="Simmons D."/>
            <person name="Wilczek-Boney K."/>
            <person name="Hale W."/>
            <person name="Jakkamsetti A."/>
            <person name="Pham P."/>
            <person name="Ruth R."/>
            <person name="San Lucas F."/>
            <person name="Warren J."/>
            <person name="Zhang J."/>
            <person name="Zhao Z."/>
            <person name="Zhou C."/>
            <person name="Zhu D."/>
            <person name="Lee S."/>
            <person name="Bess C."/>
            <person name="Blankenburg K."/>
            <person name="Forbes L."/>
            <person name="Fu Q."/>
            <person name="Gubbala S."/>
            <person name="Hirani K."/>
            <person name="Jayaseelan J.C."/>
            <person name="Lara F."/>
            <person name="Munidasa M."/>
            <person name="Palculict T."/>
            <person name="Patil S."/>
            <person name="Pu L.-L."/>
            <person name="Saada N."/>
            <person name="Tang L."/>
            <person name="Weissenberger G."/>
            <person name="Zhu Y."/>
            <person name="Hemphill L."/>
            <person name="Shang Y."/>
            <person name="Youmans B."/>
            <person name="Ayvaz T."/>
            <person name="Ross M."/>
            <person name="Santibanez J."/>
            <person name="Aqrawi P."/>
            <person name="Gross S."/>
            <person name="Joshi V."/>
            <person name="Fowler G."/>
            <person name="Nazareth L."/>
            <person name="Reid J."/>
            <person name="Worley K."/>
            <person name="Petrosino J."/>
            <person name="Highlander S."/>
            <person name="Gibbs R."/>
        </authorList>
    </citation>
    <scope>NUCLEOTIDE SEQUENCE [LARGE SCALE GENOMIC DNA]</scope>
    <source>
        <strain evidence="1 2">ATCC BAA-1200</strain>
    </source>
</reference>
<dbReference type="EMBL" id="AFAY01000003">
    <property type="protein sequence ID" value="EGF12108.1"/>
    <property type="molecule type" value="Genomic_DNA"/>
</dbReference>
<name>F2B8N5_9NEIS</name>
<proteinExistence type="predicted"/>
<dbReference type="AlphaFoldDB" id="F2B8N5"/>
<sequence length="44" mass="4890">MRLMLFNGCIKTVKRLPACETKSVFQAAFDQQGSLKNPPCGRFG</sequence>
<keyword evidence="2" id="KW-1185">Reference proteome</keyword>
<accession>F2B8N5</accession>
<comment type="caution">
    <text evidence="1">The sequence shown here is derived from an EMBL/GenBank/DDBJ whole genome shotgun (WGS) entry which is preliminary data.</text>
</comment>
<evidence type="ECO:0000313" key="1">
    <source>
        <dbReference type="EMBL" id="EGF12108.1"/>
    </source>
</evidence>
<dbReference type="Proteomes" id="UP000004105">
    <property type="component" value="Unassembled WGS sequence"/>
</dbReference>
<dbReference type="HOGENOM" id="CLU_3218996_0_0_4"/>
<evidence type="ECO:0000313" key="2">
    <source>
        <dbReference type="Proteomes" id="UP000004105"/>
    </source>
</evidence>
<gene>
    <name evidence="1" type="ORF">HMPREF9123_0088</name>
</gene>
<organism evidence="1 2">
    <name type="scientific">Neisseria bacilliformis ATCC BAA-1200</name>
    <dbReference type="NCBI Taxonomy" id="888742"/>
    <lineage>
        <taxon>Bacteria</taxon>
        <taxon>Pseudomonadati</taxon>
        <taxon>Pseudomonadota</taxon>
        <taxon>Betaproteobacteria</taxon>
        <taxon>Neisseriales</taxon>
        <taxon>Neisseriaceae</taxon>
        <taxon>Neisseria</taxon>
    </lineage>
</organism>
<protein>
    <submittedName>
        <fullName evidence="1">Uncharacterized protein</fullName>
    </submittedName>
</protein>